<gene>
    <name evidence="14" type="ORF">NAPIS_ORF02122</name>
</gene>
<dbReference type="HOGENOM" id="CLU_012393_2_0_1"/>
<evidence type="ECO:0000259" key="13">
    <source>
        <dbReference type="Pfam" id="PF16900"/>
    </source>
</evidence>
<dbReference type="NCBIfam" id="TIGR00617">
    <property type="entry name" value="rpa1"/>
    <property type="match status" value="1"/>
</dbReference>
<keyword evidence="5 9" id="KW-0863">Zinc-finger</keyword>
<evidence type="ECO:0000259" key="12">
    <source>
        <dbReference type="Pfam" id="PF08646"/>
    </source>
</evidence>
<evidence type="ECO:0000256" key="7">
    <source>
        <dbReference type="ARBA" id="ARBA00023125"/>
    </source>
</evidence>
<dbReference type="GO" id="GO:0006281">
    <property type="term" value="P:DNA repair"/>
    <property type="evidence" value="ECO:0007669"/>
    <property type="project" value="InterPro"/>
</dbReference>
<evidence type="ECO:0000256" key="1">
    <source>
        <dbReference type="ARBA" id="ARBA00004123"/>
    </source>
</evidence>
<dbReference type="InterPro" id="IPR047192">
    <property type="entry name" value="Euk_RPA1_DBD_C"/>
</dbReference>
<feature type="domain" description="OB" evidence="10">
    <location>
        <begin position="206"/>
        <end position="285"/>
    </location>
</feature>
<dbReference type="InterPro" id="IPR004365">
    <property type="entry name" value="NA-bd_OB_tRNA"/>
</dbReference>
<dbReference type="Pfam" id="PF08646">
    <property type="entry name" value="Rep_fac-A_C"/>
    <property type="match status" value="1"/>
</dbReference>
<dbReference type="GO" id="GO:0006260">
    <property type="term" value="P:DNA replication"/>
    <property type="evidence" value="ECO:0007669"/>
    <property type="project" value="UniProtKB-KW"/>
</dbReference>
<evidence type="ECO:0000256" key="2">
    <source>
        <dbReference type="ARBA" id="ARBA00005690"/>
    </source>
</evidence>
<proteinExistence type="inferred from homology"/>
<evidence type="ECO:0000256" key="5">
    <source>
        <dbReference type="ARBA" id="ARBA00022771"/>
    </source>
</evidence>
<evidence type="ECO:0000313" key="14">
    <source>
        <dbReference type="EMBL" id="EQB60311.1"/>
    </source>
</evidence>
<feature type="domain" description="Replication factor A C-terminal" evidence="12">
    <location>
        <begin position="448"/>
        <end position="591"/>
    </location>
</feature>
<evidence type="ECO:0000259" key="10">
    <source>
        <dbReference type="Pfam" id="PF01336"/>
    </source>
</evidence>
<dbReference type="Pfam" id="PF04057">
    <property type="entry name" value="Rep-A_N"/>
    <property type="match status" value="1"/>
</dbReference>
<dbReference type="PANTHER" id="PTHR47165">
    <property type="entry name" value="OS03G0429900 PROTEIN"/>
    <property type="match status" value="1"/>
</dbReference>
<organism evidence="14 15">
    <name type="scientific">Vairimorpha apis BRL 01</name>
    <dbReference type="NCBI Taxonomy" id="1037528"/>
    <lineage>
        <taxon>Eukaryota</taxon>
        <taxon>Fungi</taxon>
        <taxon>Fungi incertae sedis</taxon>
        <taxon>Microsporidia</taxon>
        <taxon>Nosematidae</taxon>
        <taxon>Vairimorpha</taxon>
    </lineage>
</organism>
<comment type="function">
    <text evidence="9">As part of the replication protein A (RPA/RP-A), a single-stranded DNA-binding heterotrimeric complex, may play an essential role in DNA replication, recombination and repair. Binds and stabilizes single-stranded DNA intermediates, preventing complementary DNA reannealing and recruiting different proteins involved in DNA metabolism.</text>
</comment>
<feature type="domain" description="Replication protein A OB" evidence="13">
    <location>
        <begin position="316"/>
        <end position="404"/>
    </location>
</feature>
<evidence type="ECO:0000256" key="8">
    <source>
        <dbReference type="ARBA" id="ARBA00023242"/>
    </source>
</evidence>
<protein>
    <recommendedName>
        <fullName evidence="9">Replication protein A subunit</fullName>
    </recommendedName>
</protein>
<dbReference type="InterPro" id="IPR004591">
    <property type="entry name" value="Rfa1"/>
</dbReference>
<dbReference type="SUPFAM" id="SSF50249">
    <property type="entry name" value="Nucleic acid-binding proteins"/>
    <property type="match status" value="4"/>
</dbReference>
<keyword evidence="4 9" id="KW-0479">Metal-binding</keyword>
<comment type="similarity">
    <text evidence="2 9">Belongs to the replication factor A protein 1 family.</text>
</comment>
<dbReference type="FunFam" id="2.40.50.140:FF:000064">
    <property type="entry name" value="Replication protein A subunit"/>
    <property type="match status" value="1"/>
</dbReference>
<dbReference type="InterPro" id="IPR007199">
    <property type="entry name" value="Rep_factor-A_N"/>
</dbReference>
<dbReference type="AlphaFoldDB" id="T0MA84"/>
<dbReference type="OrthoDB" id="1751331at2759"/>
<comment type="subunit">
    <text evidence="9">Component of the heterotrimeric canonical replication protein A complex (RPA).</text>
</comment>
<dbReference type="InterPro" id="IPR031657">
    <property type="entry name" value="REPA_OB_2"/>
</dbReference>
<name>T0MA84_9MICR</name>
<evidence type="ECO:0000256" key="6">
    <source>
        <dbReference type="ARBA" id="ARBA00022833"/>
    </source>
</evidence>
<dbReference type="InterPro" id="IPR013955">
    <property type="entry name" value="Rep_factor-A_C"/>
</dbReference>
<evidence type="ECO:0000256" key="9">
    <source>
        <dbReference type="RuleBase" id="RU364130"/>
    </source>
</evidence>
<keyword evidence="3 9" id="KW-0235">DNA replication</keyword>
<dbReference type="GO" id="GO:0003677">
    <property type="term" value="F:DNA binding"/>
    <property type="evidence" value="ECO:0007669"/>
    <property type="project" value="UniProtKB-KW"/>
</dbReference>
<evidence type="ECO:0000313" key="15">
    <source>
        <dbReference type="Proteomes" id="UP000053780"/>
    </source>
</evidence>
<dbReference type="VEuPathDB" id="MicrosporidiaDB:NAPIS_ORF02122"/>
<dbReference type="CDD" id="cd04476">
    <property type="entry name" value="RPA1_DBD_C"/>
    <property type="match status" value="1"/>
</dbReference>
<evidence type="ECO:0000256" key="4">
    <source>
        <dbReference type="ARBA" id="ARBA00022723"/>
    </source>
</evidence>
<dbReference type="GO" id="GO:0000781">
    <property type="term" value="C:chromosome, telomeric region"/>
    <property type="evidence" value="ECO:0007669"/>
    <property type="project" value="UniProtKB-ARBA"/>
</dbReference>
<feature type="domain" description="Replication factor-A protein 1 N-terminal" evidence="11">
    <location>
        <begin position="5"/>
        <end position="99"/>
    </location>
</feature>
<dbReference type="Pfam" id="PF01336">
    <property type="entry name" value="tRNA_anti-codon"/>
    <property type="match status" value="1"/>
</dbReference>
<dbReference type="FunFam" id="2.40.50.140:FF:000041">
    <property type="entry name" value="Replication protein A subunit"/>
    <property type="match status" value="1"/>
</dbReference>
<dbReference type="GO" id="GO:0007004">
    <property type="term" value="P:telomere maintenance via telomerase"/>
    <property type="evidence" value="ECO:0007669"/>
    <property type="project" value="UniProtKB-ARBA"/>
</dbReference>
<evidence type="ECO:0000256" key="3">
    <source>
        <dbReference type="ARBA" id="ARBA00022705"/>
    </source>
</evidence>
<dbReference type="GO" id="GO:0005662">
    <property type="term" value="C:DNA replication factor A complex"/>
    <property type="evidence" value="ECO:0007669"/>
    <property type="project" value="UniProtKB-ARBA"/>
</dbReference>
<dbReference type="FunFam" id="2.40.50.140:FF:000090">
    <property type="entry name" value="Replication protein A subunit"/>
    <property type="match status" value="1"/>
</dbReference>
<dbReference type="Pfam" id="PF16900">
    <property type="entry name" value="REPA_OB_2"/>
    <property type="match status" value="1"/>
</dbReference>
<sequence>MKVEVGTIEAINTNETQNPLCKTPVLQIISYQKIGSTTGEKFRYRANISDGSYYMRAVFSSEITSLFDKDLISKYSIIKFDKYCLRSLKGNKYLYIQEISSYENCNIEIGKPVNYETGKASYNDGREMNVRNDVPKDTNIKNSNNIETMTIKSNLNNQNFQFKENNIGSKRQINNENNLKKMKTQESNEEITPINSINPFHNKWIIRGRVVIKNDIKKYSNKRGDGKLFSFELADETGQIKLVAFSEYVDVYYPIIEVGKVYTIKKGQVKMSNKQYSVNNNDYEIHLDQTSEINVVNDSETPKFFFNFVKIKDVTPSNSSIDIIGVVKEAFPISTFIVKSTQKENTRKDIVLVDETGIIRCTFWGSKAEEEIEVDSVLAIKNIKVSDYNGVSLSSINSSQIHINPDINEAHILLGWYNENGKNIKINIPERELKISYLSDIKNYEMPFSSCRATLIFFKEDNMMYESCKEEGCTKKVFKNEFGEYRCEKCDKDSYLCTYRYMMQINISDCSETIWATLFNDQAVSLFGISCDEFRDIAENDPNQSQVFIKKFLFKDYIIKLRSRQETYNDEVRMRYNVSEIRPIKYDEECRKNINKLEKLFQ</sequence>
<evidence type="ECO:0000259" key="11">
    <source>
        <dbReference type="Pfam" id="PF04057"/>
    </source>
</evidence>
<dbReference type="PANTHER" id="PTHR47165:SF4">
    <property type="entry name" value="OS03G0429900 PROTEIN"/>
    <property type="match status" value="1"/>
</dbReference>
<dbReference type="InterPro" id="IPR012340">
    <property type="entry name" value="NA-bd_OB-fold"/>
</dbReference>
<dbReference type="GO" id="GO:0008270">
    <property type="term" value="F:zinc ion binding"/>
    <property type="evidence" value="ECO:0007669"/>
    <property type="project" value="UniProtKB-KW"/>
</dbReference>
<dbReference type="Proteomes" id="UP000053780">
    <property type="component" value="Unassembled WGS sequence"/>
</dbReference>
<dbReference type="GO" id="GO:0006310">
    <property type="term" value="P:DNA recombination"/>
    <property type="evidence" value="ECO:0007669"/>
    <property type="project" value="InterPro"/>
</dbReference>
<dbReference type="CDD" id="cd04474">
    <property type="entry name" value="RPA1_DBD_A"/>
    <property type="match status" value="1"/>
</dbReference>
<dbReference type="CDD" id="cd04475">
    <property type="entry name" value="RPA1_DBD_B"/>
    <property type="match status" value="1"/>
</dbReference>
<dbReference type="Gene3D" id="2.40.50.140">
    <property type="entry name" value="Nucleic acid-binding proteins"/>
    <property type="match status" value="4"/>
</dbReference>
<keyword evidence="6 9" id="KW-0862">Zinc</keyword>
<keyword evidence="7 9" id="KW-0238">DNA-binding</keyword>
<keyword evidence="15" id="KW-1185">Reference proteome</keyword>
<reference evidence="14 15" key="1">
    <citation type="journal article" date="2013" name="BMC Genomics">
        <title>Genome sequencing and comparative genomics of honey bee microsporidia, Nosema apis reveal novel insights into host-parasite interactions.</title>
        <authorList>
            <person name="Chen Yp."/>
            <person name="Pettis J.S."/>
            <person name="Zhao Y."/>
            <person name="Liu X."/>
            <person name="Tallon L.J."/>
            <person name="Sadzewicz L.D."/>
            <person name="Li R."/>
            <person name="Zheng H."/>
            <person name="Huang S."/>
            <person name="Zhang X."/>
            <person name="Hamilton M.C."/>
            <person name="Pernal S.F."/>
            <person name="Melathopoulos A.P."/>
            <person name="Yan X."/>
            <person name="Evans J.D."/>
        </authorList>
    </citation>
    <scope>NUCLEOTIDE SEQUENCE [LARGE SCALE GENOMIC DNA]</scope>
    <source>
        <strain evidence="14 15">BRL 01</strain>
    </source>
</reference>
<dbReference type="EMBL" id="KE647308">
    <property type="protein sequence ID" value="EQB60311.1"/>
    <property type="molecule type" value="Genomic_DNA"/>
</dbReference>
<comment type="subcellular location">
    <subcellularLocation>
        <location evidence="1 9">Nucleus</location>
    </subcellularLocation>
</comment>
<accession>T0MA84</accession>
<keyword evidence="8 9" id="KW-0539">Nucleus</keyword>